<dbReference type="STRING" id="1691903.A9B99_22550"/>
<dbReference type="OrthoDB" id="8890083at2"/>
<reference evidence="2" key="1">
    <citation type="submission" date="2016-05" db="EMBL/GenBank/DDBJ databases">
        <authorList>
            <person name="Behera P."/>
            <person name="Vaishampayan P."/>
            <person name="Singh N."/>
            <person name="Raina V."/>
            <person name="Suar M."/>
            <person name="Pattnaik A."/>
            <person name="Rastogi G."/>
        </authorList>
    </citation>
    <scope>NUCLEOTIDE SEQUENCE [LARGE SCALE GENOMIC DNA]</scope>
    <source>
        <strain evidence="2">MP23</strain>
    </source>
</reference>
<keyword evidence="2" id="KW-1185">Reference proteome</keyword>
<accession>A0A1B7L377</accession>
<evidence type="ECO:0000313" key="1">
    <source>
        <dbReference type="EMBL" id="OAT76793.1"/>
    </source>
</evidence>
<dbReference type="RefSeq" id="WP_064598108.1">
    <property type="nucleotide sequence ID" value="NZ_LYRP01000014.1"/>
</dbReference>
<sequence>MQKIAITLISVLGILFVSGCTVSRPVNRTLSPPENTQWVNIEITNPSPYTQPFPLRVRYISHKCKKKRISGFDGSVITEPSYNAMRVPMQQNGDIWSGKVAITGGGICKWTLSAITFGIEYIDATHMGKDLVPGTGVGATFAFEPTATRNGLFRFLYENNVALTPVYFPLIETNKMENEIDTLNIFGEDNFLKRIMVGIPGSINIQFSPKLDESKIVRMVAPEKRKVGEYFRIIYPDGTVVSDGSIHPDIRKMGE</sequence>
<dbReference type="AlphaFoldDB" id="A0A1B7L377"/>
<protein>
    <recommendedName>
        <fullName evidence="3">Lipoprotein</fullName>
    </recommendedName>
</protein>
<comment type="caution">
    <text evidence="1">The sequence shown here is derived from an EMBL/GenBank/DDBJ whole genome shotgun (WGS) entry which is preliminary data.</text>
</comment>
<evidence type="ECO:0000313" key="2">
    <source>
        <dbReference type="Proteomes" id="UP000078225"/>
    </source>
</evidence>
<organism evidence="1 2">
    <name type="scientific">Mangrovibacter phragmitis</name>
    <dbReference type="NCBI Taxonomy" id="1691903"/>
    <lineage>
        <taxon>Bacteria</taxon>
        <taxon>Pseudomonadati</taxon>
        <taxon>Pseudomonadota</taxon>
        <taxon>Gammaproteobacteria</taxon>
        <taxon>Enterobacterales</taxon>
        <taxon>Enterobacteriaceae</taxon>
        <taxon>Mangrovibacter</taxon>
    </lineage>
</organism>
<dbReference type="Proteomes" id="UP000078225">
    <property type="component" value="Unassembled WGS sequence"/>
</dbReference>
<gene>
    <name evidence="1" type="ORF">A9B99_22550</name>
</gene>
<dbReference type="EMBL" id="LYRP01000014">
    <property type="protein sequence ID" value="OAT76793.1"/>
    <property type="molecule type" value="Genomic_DNA"/>
</dbReference>
<evidence type="ECO:0008006" key="3">
    <source>
        <dbReference type="Google" id="ProtNLM"/>
    </source>
</evidence>
<proteinExistence type="predicted"/>
<name>A0A1B7L377_9ENTR</name>
<dbReference type="PROSITE" id="PS51257">
    <property type="entry name" value="PROKAR_LIPOPROTEIN"/>
    <property type="match status" value="1"/>
</dbReference>